<dbReference type="Pfam" id="PF11022">
    <property type="entry name" value="ATP19"/>
    <property type="match status" value="1"/>
</dbReference>
<dbReference type="GeneID" id="85224554"/>
<evidence type="ECO:0000256" key="3">
    <source>
        <dbReference type="ARBA" id="ARBA00023136"/>
    </source>
</evidence>
<dbReference type="AlphaFoldDB" id="A0AAF0F3Z2"/>
<protein>
    <recommendedName>
        <fullName evidence="6">ATP synthase subunit K, mitochondrial</fullName>
    </recommendedName>
</protein>
<dbReference type="EMBL" id="CP119958">
    <property type="protein sequence ID" value="WFD37957.1"/>
    <property type="molecule type" value="Genomic_DNA"/>
</dbReference>
<keyword evidence="2" id="KW-0496">Mitochondrion</keyword>
<dbReference type="PANTHER" id="PTHR28074:SF1">
    <property type="entry name" value="ATP SYNTHASE SUBUNIT K, MITOCHONDRIAL"/>
    <property type="match status" value="1"/>
</dbReference>
<organism evidence="4 5">
    <name type="scientific">Malassezia japonica</name>
    <dbReference type="NCBI Taxonomy" id="223818"/>
    <lineage>
        <taxon>Eukaryota</taxon>
        <taxon>Fungi</taxon>
        <taxon>Dikarya</taxon>
        <taxon>Basidiomycota</taxon>
        <taxon>Ustilaginomycotina</taxon>
        <taxon>Malasseziomycetes</taxon>
        <taxon>Malasseziales</taxon>
        <taxon>Malasseziaceae</taxon>
        <taxon>Malassezia</taxon>
    </lineage>
</organism>
<dbReference type="Proteomes" id="UP001217754">
    <property type="component" value="Chromosome 1"/>
</dbReference>
<accession>A0AAF0F3Z2</accession>
<keyword evidence="5" id="KW-1185">Reference proteome</keyword>
<evidence type="ECO:0000313" key="5">
    <source>
        <dbReference type="Proteomes" id="UP001217754"/>
    </source>
</evidence>
<evidence type="ECO:0008006" key="6">
    <source>
        <dbReference type="Google" id="ProtNLM"/>
    </source>
</evidence>
<evidence type="ECO:0000256" key="2">
    <source>
        <dbReference type="ARBA" id="ARBA00023128"/>
    </source>
</evidence>
<dbReference type="PANTHER" id="PTHR28074">
    <property type="entry name" value="ATP SYNTHASE SUBUNIT K, MITOCHONDRIAL"/>
    <property type="match status" value="1"/>
</dbReference>
<evidence type="ECO:0000256" key="1">
    <source>
        <dbReference type="ARBA" id="ARBA00004325"/>
    </source>
</evidence>
<dbReference type="GO" id="GO:0015986">
    <property type="term" value="P:proton motive force-driven ATP synthesis"/>
    <property type="evidence" value="ECO:0007669"/>
    <property type="project" value="TreeGrafter"/>
</dbReference>
<sequence length="73" mass="7526">MSYTIGGVKILNEYLVLGVFGTIGAIGYASTRGGSSDAKKAPAAPVLGGQSADEESFIKQFIAEAQKESKDGK</sequence>
<dbReference type="RefSeq" id="XP_060120854.1">
    <property type="nucleotide sequence ID" value="XM_060264871.1"/>
</dbReference>
<evidence type="ECO:0000313" key="4">
    <source>
        <dbReference type="EMBL" id="WFD37957.1"/>
    </source>
</evidence>
<reference evidence="4" key="1">
    <citation type="submission" date="2023-03" db="EMBL/GenBank/DDBJ databases">
        <title>Mating type loci evolution in Malassezia.</title>
        <authorList>
            <person name="Coelho M.A."/>
        </authorList>
    </citation>
    <scope>NUCLEOTIDE SEQUENCE</scope>
    <source>
        <strain evidence="4">CBS 9431</strain>
    </source>
</reference>
<name>A0AAF0F3Z2_9BASI</name>
<keyword evidence="3" id="KW-0472">Membrane</keyword>
<proteinExistence type="predicted"/>
<dbReference type="GO" id="GO:0031966">
    <property type="term" value="C:mitochondrial membrane"/>
    <property type="evidence" value="ECO:0007669"/>
    <property type="project" value="UniProtKB-SubCell"/>
</dbReference>
<gene>
    <name evidence="4" type="ORF">MJAP1_000905</name>
</gene>
<comment type="subcellular location">
    <subcellularLocation>
        <location evidence="1">Mitochondrion membrane</location>
    </subcellularLocation>
</comment>
<dbReference type="InterPro" id="IPR021278">
    <property type="entry name" value="ATP19"/>
</dbReference>